<dbReference type="AlphaFoldDB" id="A0A1G9EEE1"/>
<dbReference type="Gene3D" id="3.40.250.10">
    <property type="entry name" value="Rhodanese-like domain"/>
    <property type="match status" value="1"/>
</dbReference>
<gene>
    <name evidence="2" type="ORF">SAMN05216257_104276</name>
</gene>
<dbReference type="GO" id="GO:0008146">
    <property type="term" value="F:sulfotransferase activity"/>
    <property type="evidence" value="ECO:0007669"/>
    <property type="project" value="TreeGrafter"/>
</dbReference>
<dbReference type="Gene3D" id="3.40.50.720">
    <property type="entry name" value="NAD(P)-binding Rossmann-like Domain"/>
    <property type="match status" value="1"/>
</dbReference>
<dbReference type="GO" id="GO:0008641">
    <property type="term" value="F:ubiquitin-like modifier activating enzyme activity"/>
    <property type="evidence" value="ECO:0007669"/>
    <property type="project" value="InterPro"/>
</dbReference>
<dbReference type="CDD" id="cd00757">
    <property type="entry name" value="ThiF_MoeB_HesA_family"/>
    <property type="match status" value="1"/>
</dbReference>
<keyword evidence="2" id="KW-0548">Nucleotidyltransferase</keyword>
<evidence type="ECO:0000313" key="3">
    <source>
        <dbReference type="Proteomes" id="UP000199328"/>
    </source>
</evidence>
<dbReference type="RefSeq" id="WP_092500485.1">
    <property type="nucleotide sequence ID" value="NZ_FNFV01000004.1"/>
</dbReference>
<dbReference type="GO" id="GO:0016779">
    <property type="term" value="F:nucleotidyltransferase activity"/>
    <property type="evidence" value="ECO:0007669"/>
    <property type="project" value="UniProtKB-KW"/>
</dbReference>
<dbReference type="InterPro" id="IPR036873">
    <property type="entry name" value="Rhodanese-like_dom_sf"/>
</dbReference>
<sequence>MSRYSRQEILPEVGPAGHARLARSHVVVAGAGGLGATLLPLLAGAGVGRITLYDPDRVEEHNLHRQTLYRMDDIGRPKAEAAARHLAALNPEIAVEAAARPLWPDLEARSLAGADAVIDAADMLAASYALSDHCHASATPFITASVQGRRGYAGGFCGGVAPSLRAVFPDPDPGAQSCASAGVMGPAVALLGALQAQMALAVLLGHEPSPLGLMVSTDLASWQISHFRFEGAPEPTRPLPEVVAPGQIAAGDVVIDLRRGEDATAEAPRGRRVVFLCATGLRAWRAARALIASGHDRVAIAAAGAGP</sequence>
<dbReference type="STRING" id="990712.SAMN05216257_104276"/>
<keyword evidence="2" id="KW-0808">Transferase</keyword>
<organism evidence="2 3">
    <name type="scientific">Meinhardsimonia xiamenensis</name>
    <dbReference type="NCBI Taxonomy" id="990712"/>
    <lineage>
        <taxon>Bacteria</taxon>
        <taxon>Pseudomonadati</taxon>
        <taxon>Pseudomonadota</taxon>
        <taxon>Alphaproteobacteria</taxon>
        <taxon>Rhodobacterales</taxon>
        <taxon>Paracoccaceae</taxon>
        <taxon>Meinhardsimonia</taxon>
    </lineage>
</organism>
<dbReference type="PANTHER" id="PTHR10953">
    <property type="entry name" value="UBIQUITIN-ACTIVATING ENZYME E1"/>
    <property type="match status" value="1"/>
</dbReference>
<reference evidence="3" key="1">
    <citation type="submission" date="2016-10" db="EMBL/GenBank/DDBJ databases">
        <authorList>
            <person name="Varghese N."/>
            <person name="Submissions S."/>
        </authorList>
    </citation>
    <scope>NUCLEOTIDE SEQUENCE [LARGE SCALE GENOMIC DNA]</scope>
    <source>
        <strain evidence="3">CGMCC 1.10789</strain>
    </source>
</reference>
<accession>A0A1G9EEE1</accession>
<dbReference type="PANTHER" id="PTHR10953:SF240">
    <property type="entry name" value="SULFUR CARRIER PROTEIN THIS ADENYLYLTRANSFERASE"/>
    <property type="match status" value="1"/>
</dbReference>
<evidence type="ECO:0000259" key="1">
    <source>
        <dbReference type="PROSITE" id="PS50206"/>
    </source>
</evidence>
<dbReference type="SUPFAM" id="SSF52821">
    <property type="entry name" value="Rhodanese/Cell cycle control phosphatase"/>
    <property type="match status" value="1"/>
</dbReference>
<dbReference type="EMBL" id="FNFV01000004">
    <property type="protein sequence ID" value="SDK74486.1"/>
    <property type="molecule type" value="Genomic_DNA"/>
</dbReference>
<dbReference type="PROSITE" id="PS50206">
    <property type="entry name" value="RHODANESE_3"/>
    <property type="match status" value="1"/>
</dbReference>
<dbReference type="GO" id="GO:0004792">
    <property type="term" value="F:thiosulfate-cyanide sulfurtransferase activity"/>
    <property type="evidence" value="ECO:0007669"/>
    <property type="project" value="TreeGrafter"/>
</dbReference>
<name>A0A1G9EEE1_9RHOB</name>
<keyword evidence="3" id="KW-1185">Reference proteome</keyword>
<dbReference type="InterPro" id="IPR001763">
    <property type="entry name" value="Rhodanese-like_dom"/>
</dbReference>
<dbReference type="OrthoDB" id="9804286at2"/>
<protein>
    <submittedName>
        <fullName evidence="2">Molybdopterin or thiamine biosynthesis adenylyltransferase</fullName>
    </submittedName>
</protein>
<evidence type="ECO:0000313" key="2">
    <source>
        <dbReference type="EMBL" id="SDK74486.1"/>
    </source>
</evidence>
<dbReference type="SUPFAM" id="SSF69572">
    <property type="entry name" value="Activating enzymes of the ubiquitin-like proteins"/>
    <property type="match status" value="1"/>
</dbReference>
<dbReference type="InterPro" id="IPR035985">
    <property type="entry name" value="Ubiquitin-activating_enz"/>
</dbReference>
<feature type="domain" description="Rhodanese" evidence="1">
    <location>
        <begin position="268"/>
        <end position="300"/>
    </location>
</feature>
<dbReference type="CDD" id="cd00158">
    <property type="entry name" value="RHOD"/>
    <property type="match status" value="1"/>
</dbReference>
<dbReference type="Pfam" id="PF00899">
    <property type="entry name" value="ThiF"/>
    <property type="match status" value="1"/>
</dbReference>
<dbReference type="InterPro" id="IPR045886">
    <property type="entry name" value="ThiF/MoeB/HesA"/>
</dbReference>
<proteinExistence type="predicted"/>
<dbReference type="GO" id="GO:0005829">
    <property type="term" value="C:cytosol"/>
    <property type="evidence" value="ECO:0007669"/>
    <property type="project" value="TreeGrafter"/>
</dbReference>
<dbReference type="InterPro" id="IPR000594">
    <property type="entry name" value="ThiF_NAD_FAD-bd"/>
</dbReference>
<dbReference type="Proteomes" id="UP000199328">
    <property type="component" value="Unassembled WGS sequence"/>
</dbReference>